<organism evidence="1 2">
    <name type="scientific">Rangifer tarandus platyrhynchus</name>
    <name type="common">Svalbard reindeer</name>
    <dbReference type="NCBI Taxonomy" id="3082113"/>
    <lineage>
        <taxon>Eukaryota</taxon>
        <taxon>Metazoa</taxon>
        <taxon>Chordata</taxon>
        <taxon>Craniata</taxon>
        <taxon>Vertebrata</taxon>
        <taxon>Euteleostomi</taxon>
        <taxon>Mammalia</taxon>
        <taxon>Eutheria</taxon>
        <taxon>Laurasiatheria</taxon>
        <taxon>Artiodactyla</taxon>
        <taxon>Ruminantia</taxon>
        <taxon>Pecora</taxon>
        <taxon>Cervidae</taxon>
        <taxon>Odocoileinae</taxon>
        <taxon>Rangifer</taxon>
    </lineage>
</organism>
<keyword evidence="2" id="KW-1185">Reference proteome</keyword>
<reference evidence="1" key="1">
    <citation type="submission" date="2023-04" db="EMBL/GenBank/DDBJ databases">
        <authorList>
            <consortium name="ELIXIR-Norway"/>
        </authorList>
    </citation>
    <scope>NUCLEOTIDE SEQUENCE [LARGE SCALE GENOMIC DNA]</scope>
</reference>
<evidence type="ECO:0000313" key="2">
    <source>
        <dbReference type="Proteomes" id="UP001176941"/>
    </source>
</evidence>
<sequence>EMQLEGEVLGGGALCQLHQAEPPLGIPLPAWLRDSWSRSGCGGSKQSRCGPCPPHLRRSPPRVEVHSGLRLLDRPAVLLQLLQLRGQAFSSVTKALTSAGRRTSQRRGSQLSIPLAACSSHLRPPSGACSQPPSLPSAWCPVESSLQLPACKMLTARFTRQNSGDESHDLGAMCCGVCAAVVAWSLAAPSSRLKALSR</sequence>
<protein>
    <submittedName>
        <fullName evidence="1">Uncharacterized protein</fullName>
    </submittedName>
</protein>
<dbReference type="EMBL" id="OX459947">
    <property type="protein sequence ID" value="CAI9153781.1"/>
    <property type="molecule type" value="Genomic_DNA"/>
</dbReference>
<feature type="non-terminal residue" evidence="1">
    <location>
        <position position="198"/>
    </location>
</feature>
<dbReference type="Proteomes" id="UP001176941">
    <property type="component" value="Chromosome 11"/>
</dbReference>
<gene>
    <name evidence="1" type="ORF">MRATA1EN1_LOCUS2743</name>
</gene>
<name>A0ABN8Y1T0_RANTA</name>
<accession>A0ABN8Y1T0</accession>
<evidence type="ECO:0000313" key="1">
    <source>
        <dbReference type="EMBL" id="CAI9153781.1"/>
    </source>
</evidence>
<proteinExistence type="predicted"/>